<dbReference type="InterPro" id="IPR006612">
    <property type="entry name" value="THAP_Znf"/>
</dbReference>
<feature type="coiled-coil region" evidence="12">
    <location>
        <begin position="274"/>
        <end position="301"/>
    </location>
</feature>
<comment type="subcellular location">
    <subcellularLocation>
        <location evidence="1">Nucleus</location>
        <location evidence="1">Nucleoplasm</location>
    </subcellularLocation>
</comment>
<dbReference type="GO" id="GO:0043565">
    <property type="term" value="F:sequence-specific DNA binding"/>
    <property type="evidence" value="ECO:0007669"/>
    <property type="project" value="InterPro"/>
</dbReference>
<organism evidence="15 16">
    <name type="scientific">Psylliodes chrysocephalus</name>
    <dbReference type="NCBI Taxonomy" id="3402493"/>
    <lineage>
        <taxon>Eukaryota</taxon>
        <taxon>Metazoa</taxon>
        <taxon>Ecdysozoa</taxon>
        <taxon>Arthropoda</taxon>
        <taxon>Hexapoda</taxon>
        <taxon>Insecta</taxon>
        <taxon>Pterygota</taxon>
        <taxon>Neoptera</taxon>
        <taxon>Endopterygota</taxon>
        <taxon>Coleoptera</taxon>
        <taxon>Polyphaga</taxon>
        <taxon>Cucujiformia</taxon>
        <taxon>Chrysomeloidea</taxon>
        <taxon>Chrysomelidae</taxon>
        <taxon>Galerucinae</taxon>
        <taxon>Alticini</taxon>
        <taxon>Psylliodes</taxon>
    </lineage>
</organism>
<evidence type="ECO:0000256" key="2">
    <source>
        <dbReference type="ARBA" id="ARBA00006177"/>
    </source>
</evidence>
<evidence type="ECO:0000256" key="4">
    <source>
        <dbReference type="ARBA" id="ARBA00022771"/>
    </source>
</evidence>
<evidence type="ECO:0000256" key="10">
    <source>
        <dbReference type="ARBA" id="ARBA00023242"/>
    </source>
</evidence>
<dbReference type="GO" id="GO:0008270">
    <property type="term" value="F:zinc ion binding"/>
    <property type="evidence" value="ECO:0007669"/>
    <property type="project" value="UniProtKB-KW"/>
</dbReference>
<evidence type="ECO:0000256" key="13">
    <source>
        <dbReference type="SAM" id="MobiDB-lite"/>
    </source>
</evidence>
<dbReference type="PANTHER" id="PTHR46600">
    <property type="entry name" value="THAP DOMAIN-CONTAINING"/>
    <property type="match status" value="1"/>
</dbReference>
<dbReference type="PANTHER" id="PTHR46600:SF1">
    <property type="entry name" value="THAP DOMAIN-CONTAINING PROTEIN 1"/>
    <property type="match status" value="1"/>
</dbReference>
<dbReference type="OrthoDB" id="6709921at2759"/>
<feature type="region of interest" description="Disordered" evidence="13">
    <location>
        <begin position="193"/>
        <end position="242"/>
    </location>
</feature>
<dbReference type="EMBL" id="OV651820">
    <property type="protein sequence ID" value="CAH1114370.1"/>
    <property type="molecule type" value="Genomic_DNA"/>
</dbReference>
<keyword evidence="3" id="KW-0479">Metal-binding</keyword>
<evidence type="ECO:0000256" key="7">
    <source>
        <dbReference type="ARBA" id="ARBA00023054"/>
    </source>
</evidence>
<dbReference type="SMART" id="SM00980">
    <property type="entry name" value="THAP"/>
    <property type="match status" value="1"/>
</dbReference>
<keyword evidence="9" id="KW-0804">Transcription</keyword>
<protein>
    <recommendedName>
        <fullName evidence="14">THAP-type domain-containing protein</fullName>
    </recommendedName>
</protein>
<keyword evidence="6" id="KW-0805">Transcription regulation</keyword>
<evidence type="ECO:0000259" key="14">
    <source>
        <dbReference type="SMART" id="SM00980"/>
    </source>
</evidence>
<keyword evidence="4" id="KW-0863">Zinc-finger</keyword>
<keyword evidence="5" id="KW-0862">Zinc</keyword>
<reference evidence="15" key="1">
    <citation type="submission" date="2022-01" db="EMBL/GenBank/DDBJ databases">
        <authorList>
            <person name="King R."/>
        </authorList>
    </citation>
    <scope>NUCLEOTIDE SEQUENCE</scope>
</reference>
<keyword evidence="16" id="KW-1185">Reference proteome</keyword>
<evidence type="ECO:0000256" key="3">
    <source>
        <dbReference type="ARBA" id="ARBA00022723"/>
    </source>
</evidence>
<dbReference type="InterPro" id="IPR026516">
    <property type="entry name" value="THAP1/10"/>
</dbReference>
<dbReference type="Proteomes" id="UP001153636">
    <property type="component" value="Chromosome 8"/>
</dbReference>
<dbReference type="Pfam" id="PF05485">
    <property type="entry name" value="THAP"/>
    <property type="match status" value="1"/>
</dbReference>
<feature type="compositionally biased region" description="Polar residues" evidence="13">
    <location>
        <begin position="196"/>
        <end position="225"/>
    </location>
</feature>
<sequence length="314" mass="35804">MVRKCMVLFCKNNKPPLYQLTSSRYVSWMRALGRNPDIENLTTHNVVCSAHFTDADFLFVNEKRNLKTGAVPSLYLGPLKPYNTSIGASSSQTKECSFSEKLSALLYKQKCENDNEEKENHQQSSYSSCRIPAMNIVADDVSATPEIYSTTFIKSESCNNNDVSATPEIYSTTFIKSESCNNDDEIFQEKDFPHEITQNVDISNDNRSSPTSMTTISPERQNVSLNRELDDSSSDSEGYEGTNKKIRKDVKIYHNYSASPRTIKKALGEVTRRKKTYQLALKQKKVQVKRLQQKVIHLKDVVWHLKKQLAQTMQ</sequence>
<feature type="domain" description="THAP-type" evidence="14">
    <location>
        <begin position="3"/>
        <end position="81"/>
    </location>
</feature>
<dbReference type="AlphaFoldDB" id="A0A9P0DCG8"/>
<evidence type="ECO:0000256" key="11">
    <source>
        <dbReference type="ARBA" id="ARBA00023306"/>
    </source>
</evidence>
<proteinExistence type="inferred from homology"/>
<evidence type="ECO:0000256" key="12">
    <source>
        <dbReference type="SAM" id="Coils"/>
    </source>
</evidence>
<evidence type="ECO:0000313" key="15">
    <source>
        <dbReference type="EMBL" id="CAH1114370.1"/>
    </source>
</evidence>
<keyword evidence="7 12" id="KW-0175">Coiled coil</keyword>
<keyword evidence="10" id="KW-0539">Nucleus</keyword>
<evidence type="ECO:0000256" key="8">
    <source>
        <dbReference type="ARBA" id="ARBA00023125"/>
    </source>
</evidence>
<evidence type="ECO:0000256" key="1">
    <source>
        <dbReference type="ARBA" id="ARBA00004642"/>
    </source>
</evidence>
<keyword evidence="11" id="KW-0131">Cell cycle</keyword>
<evidence type="ECO:0000256" key="6">
    <source>
        <dbReference type="ARBA" id="ARBA00023015"/>
    </source>
</evidence>
<dbReference type="GO" id="GO:0005654">
    <property type="term" value="C:nucleoplasm"/>
    <property type="evidence" value="ECO:0007669"/>
    <property type="project" value="UniProtKB-SubCell"/>
</dbReference>
<dbReference type="SUPFAM" id="SSF57716">
    <property type="entry name" value="Glucocorticoid receptor-like (DNA-binding domain)"/>
    <property type="match status" value="1"/>
</dbReference>
<comment type="similarity">
    <text evidence="2">Belongs to the THAP1 family.</text>
</comment>
<keyword evidence="8" id="KW-0238">DNA-binding</keyword>
<name>A0A9P0DCG8_9CUCU</name>
<gene>
    <name evidence="15" type="ORF">PSYICH_LOCUS14577</name>
</gene>
<evidence type="ECO:0000256" key="9">
    <source>
        <dbReference type="ARBA" id="ARBA00023163"/>
    </source>
</evidence>
<evidence type="ECO:0000313" key="16">
    <source>
        <dbReference type="Proteomes" id="UP001153636"/>
    </source>
</evidence>
<accession>A0A9P0DCG8</accession>
<evidence type="ECO:0000256" key="5">
    <source>
        <dbReference type="ARBA" id="ARBA00022833"/>
    </source>
</evidence>